<evidence type="ECO:0000256" key="1">
    <source>
        <dbReference type="SAM" id="MobiDB-lite"/>
    </source>
</evidence>
<accession>A0A0F8YW96</accession>
<dbReference type="AlphaFoldDB" id="A0A0F8YW96"/>
<reference evidence="2" key="1">
    <citation type="journal article" date="2015" name="Nature">
        <title>Complex archaea that bridge the gap between prokaryotes and eukaryotes.</title>
        <authorList>
            <person name="Spang A."/>
            <person name="Saw J.H."/>
            <person name="Jorgensen S.L."/>
            <person name="Zaremba-Niedzwiedzka K."/>
            <person name="Martijn J."/>
            <person name="Lind A.E."/>
            <person name="van Eijk R."/>
            <person name="Schleper C."/>
            <person name="Guy L."/>
            <person name="Ettema T.J."/>
        </authorList>
    </citation>
    <scope>NUCLEOTIDE SEQUENCE</scope>
</reference>
<dbReference type="EMBL" id="LAZR01054649">
    <property type="protein sequence ID" value="KKK78100.1"/>
    <property type="molecule type" value="Genomic_DNA"/>
</dbReference>
<sequence length="222" mass="23048">MSSALRLALLLLLVLGISYIAWGPGRTYAPFVDSETGTMELQTGAWGPIPATVDIDPDTLNPKSEGNYVMAYIELPDGYDVGDIDLSTVTLRVAGTVGPDCFEPSAADFVPAELSPTEVGDHDSDGIADRMVKFSRPDVLDLIEGKTMDSLVTLVVSGQLLPSGTTFEGCDTIDPPEPATSTEATPAPMPVAQPAPAPAPEPTVEPEPTPERNAGAGANGGP</sequence>
<feature type="region of interest" description="Disordered" evidence="1">
    <location>
        <begin position="163"/>
        <end position="222"/>
    </location>
</feature>
<gene>
    <name evidence="2" type="ORF">LCGC14_2846950</name>
</gene>
<protein>
    <submittedName>
        <fullName evidence="2">Uncharacterized protein</fullName>
    </submittedName>
</protein>
<comment type="caution">
    <text evidence="2">The sequence shown here is derived from an EMBL/GenBank/DDBJ whole genome shotgun (WGS) entry which is preliminary data.</text>
</comment>
<organism evidence="2">
    <name type="scientific">marine sediment metagenome</name>
    <dbReference type="NCBI Taxonomy" id="412755"/>
    <lineage>
        <taxon>unclassified sequences</taxon>
        <taxon>metagenomes</taxon>
        <taxon>ecological metagenomes</taxon>
    </lineage>
</organism>
<proteinExistence type="predicted"/>
<evidence type="ECO:0000313" key="2">
    <source>
        <dbReference type="EMBL" id="KKK78100.1"/>
    </source>
</evidence>
<name>A0A0F8YW96_9ZZZZ</name>
<feature type="compositionally biased region" description="Pro residues" evidence="1">
    <location>
        <begin position="187"/>
        <end position="207"/>
    </location>
</feature>